<dbReference type="Gene3D" id="3.30.43.10">
    <property type="entry name" value="Uridine Diphospho-n-acetylenolpyruvylglucosamine Reductase, domain 2"/>
    <property type="match status" value="1"/>
</dbReference>
<dbReference type="InterPro" id="IPR006094">
    <property type="entry name" value="Oxid_FAD_bind_N"/>
</dbReference>
<organism evidence="7 8">
    <name type="scientific">Nocardioides potassii</name>
    <dbReference type="NCBI Taxonomy" id="2911371"/>
    <lineage>
        <taxon>Bacteria</taxon>
        <taxon>Bacillati</taxon>
        <taxon>Actinomycetota</taxon>
        <taxon>Actinomycetes</taxon>
        <taxon>Propionibacteriales</taxon>
        <taxon>Nocardioidaceae</taxon>
        <taxon>Nocardioides</taxon>
    </lineage>
</organism>
<evidence type="ECO:0000256" key="5">
    <source>
        <dbReference type="ARBA" id="ARBA00023002"/>
    </source>
</evidence>
<dbReference type="InterPro" id="IPR006175">
    <property type="entry name" value="YjgF/YER057c/UK114"/>
</dbReference>
<accession>A0ABS9HCG3</accession>
<comment type="similarity">
    <text evidence="2">Belongs to the oxygen-dependent FAD-linked oxidoreductase family.</text>
</comment>
<protein>
    <submittedName>
        <fullName evidence="7">FAD-binding oxidoreductase</fullName>
    </submittedName>
</protein>
<evidence type="ECO:0000256" key="3">
    <source>
        <dbReference type="ARBA" id="ARBA00022630"/>
    </source>
</evidence>
<dbReference type="Pfam" id="PF01042">
    <property type="entry name" value="Ribonuc_L-PSP"/>
    <property type="match status" value="1"/>
</dbReference>
<name>A0ABS9HCG3_9ACTN</name>
<dbReference type="PROSITE" id="PS51387">
    <property type="entry name" value="FAD_PCMH"/>
    <property type="match status" value="1"/>
</dbReference>
<sequence>MTTALTDLLRLPPQGPLDTDGRLLHEDDDAAQLALALANVEGWLAEAHLHPQDLAELHVRTTDLARLERVYDVLTERLEATSAHPVVTITEVAALAVAGMTVALDAVARRTHPEDHPQEEGPAMTTQHTLAPAAESLRGLCSGGVHLPGDPGYDAARMPWNVAVDQRPAAVAVPHSAEEVQAVVRAAVAAGLRVAPQSTGHNAAPLAQGPLHDVVIVRLSELTGVTIDAGSRIARVVGGTLWQDVVAAAAEHGLAAMHGSSPDVAVAGYTLGGGLSWYARQHGLASHQLTAVELVTSDGELVRTDAEHHPELFWALRGGGGNLGVVTAMEMRLLPVADVYGGMLLWDRSRAAEVLRTWAAWTRELPESVTTAIRMMSFPPLPELPPFLSGRQLVVIDGAVLESDERAAELLAPLRALAPEMDTFGRMPAAGLIGIHMDPPGPTPAVSHHATLGELTDEALETFLAEVGDGSTTSLLFAELRHLGGALARPDTGGALTHLRADYNLFCVAVAATPEMGAQGMADARAVTSAMAPWSTSARVLNFTEEQVDTSTGYDAEGWARLQQVRDAADPTGVFLANHRVR</sequence>
<feature type="domain" description="FAD-binding PCMH-type" evidence="6">
    <location>
        <begin position="164"/>
        <end position="336"/>
    </location>
</feature>
<dbReference type="InterPro" id="IPR016167">
    <property type="entry name" value="FAD-bd_PCMH_sub1"/>
</dbReference>
<evidence type="ECO:0000256" key="2">
    <source>
        <dbReference type="ARBA" id="ARBA00005466"/>
    </source>
</evidence>
<dbReference type="InterPro" id="IPR016169">
    <property type="entry name" value="FAD-bd_PCMH_sub2"/>
</dbReference>
<evidence type="ECO:0000256" key="1">
    <source>
        <dbReference type="ARBA" id="ARBA00001974"/>
    </source>
</evidence>
<dbReference type="SUPFAM" id="SSF55298">
    <property type="entry name" value="YjgF-like"/>
    <property type="match status" value="1"/>
</dbReference>
<dbReference type="Proteomes" id="UP001201161">
    <property type="component" value="Unassembled WGS sequence"/>
</dbReference>
<dbReference type="InterPro" id="IPR036318">
    <property type="entry name" value="FAD-bd_PCMH-like_sf"/>
</dbReference>
<dbReference type="SUPFAM" id="SSF56176">
    <property type="entry name" value="FAD-binding/transporter-associated domain-like"/>
    <property type="match status" value="1"/>
</dbReference>
<dbReference type="EMBL" id="JAKJHZ010000006">
    <property type="protein sequence ID" value="MCF6377971.1"/>
    <property type="molecule type" value="Genomic_DNA"/>
</dbReference>
<reference evidence="7 8" key="1">
    <citation type="submission" date="2022-01" db="EMBL/GenBank/DDBJ databases">
        <title>Nocardioides sp. nov., an actinomycete isolated from mining soil.</title>
        <authorList>
            <person name="Liu L."/>
        </authorList>
    </citation>
    <scope>NUCLEOTIDE SEQUENCE [LARGE SCALE GENOMIC DNA]</scope>
    <source>
        <strain evidence="7 8">KLBMP 9356</strain>
    </source>
</reference>
<comment type="cofactor">
    <cofactor evidence="1">
        <name>FAD</name>
        <dbReference type="ChEBI" id="CHEBI:57692"/>
    </cofactor>
</comment>
<keyword evidence="8" id="KW-1185">Reference proteome</keyword>
<dbReference type="PROSITE" id="PS00862">
    <property type="entry name" value="OX2_COVAL_FAD"/>
    <property type="match status" value="1"/>
</dbReference>
<dbReference type="Gene3D" id="3.40.462.20">
    <property type="match status" value="1"/>
</dbReference>
<comment type="caution">
    <text evidence="7">The sequence shown here is derived from an EMBL/GenBank/DDBJ whole genome shotgun (WGS) entry which is preliminary data.</text>
</comment>
<evidence type="ECO:0000313" key="8">
    <source>
        <dbReference type="Proteomes" id="UP001201161"/>
    </source>
</evidence>
<gene>
    <name evidence="7" type="ORF">L2K70_10165</name>
</gene>
<dbReference type="InterPro" id="IPR006093">
    <property type="entry name" value="Oxy_OxRdtase_FAD_BS"/>
</dbReference>
<proteinExistence type="inferred from homology"/>
<dbReference type="Gene3D" id="3.30.465.10">
    <property type="match status" value="1"/>
</dbReference>
<evidence type="ECO:0000259" key="6">
    <source>
        <dbReference type="PROSITE" id="PS51387"/>
    </source>
</evidence>
<dbReference type="InterPro" id="IPR035959">
    <property type="entry name" value="RutC-like_sf"/>
</dbReference>
<dbReference type="Gene3D" id="3.30.1330.40">
    <property type="entry name" value="RutC-like"/>
    <property type="match status" value="1"/>
</dbReference>
<dbReference type="Pfam" id="PF01565">
    <property type="entry name" value="FAD_binding_4"/>
    <property type="match status" value="1"/>
</dbReference>
<dbReference type="RefSeq" id="WP_236401723.1">
    <property type="nucleotide sequence ID" value="NZ_JAKJHZ010000006.1"/>
</dbReference>
<keyword evidence="4" id="KW-0274">FAD</keyword>
<evidence type="ECO:0000256" key="4">
    <source>
        <dbReference type="ARBA" id="ARBA00022827"/>
    </source>
</evidence>
<keyword evidence="5" id="KW-0560">Oxidoreductase</keyword>
<keyword evidence="3" id="KW-0285">Flavoprotein</keyword>
<dbReference type="InterPro" id="IPR016166">
    <property type="entry name" value="FAD-bd_PCMH"/>
</dbReference>
<dbReference type="PANTHER" id="PTHR42973">
    <property type="entry name" value="BINDING OXIDOREDUCTASE, PUTATIVE (AFU_ORTHOLOGUE AFUA_1G17690)-RELATED"/>
    <property type="match status" value="1"/>
</dbReference>
<dbReference type="PANTHER" id="PTHR42973:SF39">
    <property type="entry name" value="FAD-BINDING PCMH-TYPE DOMAIN-CONTAINING PROTEIN"/>
    <property type="match status" value="1"/>
</dbReference>
<evidence type="ECO:0000313" key="7">
    <source>
        <dbReference type="EMBL" id="MCF6377971.1"/>
    </source>
</evidence>
<dbReference type="InterPro" id="IPR050416">
    <property type="entry name" value="FAD-linked_Oxidoreductase"/>
</dbReference>